<dbReference type="AlphaFoldDB" id="A0A8H3HBU7"/>
<feature type="signal peptide" evidence="1">
    <location>
        <begin position="1"/>
        <end position="19"/>
    </location>
</feature>
<reference evidence="2" key="1">
    <citation type="submission" date="2021-01" db="EMBL/GenBank/DDBJ databases">
        <authorList>
            <person name="Kaushik A."/>
        </authorList>
    </citation>
    <scope>NUCLEOTIDE SEQUENCE</scope>
    <source>
        <strain evidence="2">AG3-1AP</strain>
    </source>
</reference>
<dbReference type="GO" id="GO:0005975">
    <property type="term" value="P:carbohydrate metabolic process"/>
    <property type="evidence" value="ECO:0007669"/>
    <property type="project" value="InterPro"/>
</dbReference>
<accession>A0A8H3HBU7</accession>
<proteinExistence type="predicted"/>
<dbReference type="PANTHER" id="PTHR47791:SF3">
    <property type="entry name" value="MEIOTICALLY UP-REGULATED GENE 191 PROTEIN"/>
    <property type="match status" value="1"/>
</dbReference>
<dbReference type="Gene3D" id="1.50.10.20">
    <property type="match status" value="1"/>
</dbReference>
<protein>
    <recommendedName>
        <fullName evidence="4">Glycoside hydrolase family 76 protein</fullName>
    </recommendedName>
</protein>
<dbReference type="InterPro" id="IPR005198">
    <property type="entry name" value="Glyco_hydro_76"/>
</dbReference>
<evidence type="ECO:0008006" key="4">
    <source>
        <dbReference type="Google" id="ProtNLM"/>
    </source>
</evidence>
<dbReference type="Proteomes" id="UP000663831">
    <property type="component" value="Unassembled WGS sequence"/>
</dbReference>
<dbReference type="EMBL" id="CAJMWV010004597">
    <property type="protein sequence ID" value="CAE6501732.1"/>
    <property type="molecule type" value="Genomic_DNA"/>
</dbReference>
<comment type="caution">
    <text evidence="2">The sequence shown here is derived from an EMBL/GenBank/DDBJ whole genome shotgun (WGS) entry which is preliminary data.</text>
</comment>
<organism evidence="2 3">
    <name type="scientific">Rhizoctonia solani</name>
    <dbReference type="NCBI Taxonomy" id="456999"/>
    <lineage>
        <taxon>Eukaryota</taxon>
        <taxon>Fungi</taxon>
        <taxon>Dikarya</taxon>
        <taxon>Basidiomycota</taxon>
        <taxon>Agaricomycotina</taxon>
        <taxon>Agaricomycetes</taxon>
        <taxon>Cantharellales</taxon>
        <taxon>Ceratobasidiaceae</taxon>
        <taxon>Rhizoctonia</taxon>
    </lineage>
</organism>
<evidence type="ECO:0000313" key="3">
    <source>
        <dbReference type="Proteomes" id="UP000663831"/>
    </source>
</evidence>
<dbReference type="InterPro" id="IPR053169">
    <property type="entry name" value="MUG_Protein"/>
</dbReference>
<name>A0A8H3HBU7_9AGAM</name>
<sequence>MSKLGVHMVHWHLLRPIWCLEGTVTRAGQNERVQWSTDSSGRPLPYTKGTSATTFSRLVKFNITRLAAVGRILLTLANSNLVYSVVHKITIWRRTPTSPTSLVPWPEHDGQQMITSETNVWSFLRSSVSVSNPHPYLEWLALPLVASAADLGVPLSWRKFGTQRDLTERQYLSQAAIVNIKQYINYDNYELNGLGYWASANAWSALALQDKITRCVPDCTIISDALTRNIYLHPHYYKNEYNNDTMWWGTANIYAYRAYKDDVLLGYAVDNWNEVSKYVVAAAHASAGKHPLKTVALKGICGGTTMAGGVFWKTTANDMSMNAITTGLYMTLSAYLAEATGDSKYTNAAILSAYWIRNHQYQTSTRLVLDSINAGDCSTSDDNTLFTYNSGKFVEGLAVLKDVTKDAQWTNLMTETASAAVKSYQWQGEDGIITEGQDGNLNTNNDARGFKAIFIRGFHEVFQRSIANTNFRILIHSYVDVQYNALLDLASNGTSYGVVWHGPYNGPTVWGQNAALDVMIAAVGAN</sequence>
<dbReference type="InterPro" id="IPR008928">
    <property type="entry name" value="6-hairpin_glycosidase_sf"/>
</dbReference>
<dbReference type="SUPFAM" id="SSF48208">
    <property type="entry name" value="Six-hairpin glycosidases"/>
    <property type="match status" value="1"/>
</dbReference>
<evidence type="ECO:0000256" key="1">
    <source>
        <dbReference type="SAM" id="SignalP"/>
    </source>
</evidence>
<evidence type="ECO:0000313" key="2">
    <source>
        <dbReference type="EMBL" id="CAE6501732.1"/>
    </source>
</evidence>
<dbReference type="PANTHER" id="PTHR47791">
    <property type="entry name" value="MEIOTICALLY UP-REGULATED GENE 191 PROTEIN"/>
    <property type="match status" value="1"/>
</dbReference>
<feature type="chain" id="PRO_5034067816" description="Glycoside hydrolase family 76 protein" evidence="1">
    <location>
        <begin position="20"/>
        <end position="526"/>
    </location>
</feature>
<dbReference type="Pfam" id="PF03663">
    <property type="entry name" value="Glyco_hydro_76"/>
    <property type="match status" value="1"/>
</dbReference>
<gene>
    <name evidence="2" type="ORF">RDB_LOCUS120043</name>
</gene>
<keyword evidence="1" id="KW-0732">Signal</keyword>